<evidence type="ECO:0000256" key="4">
    <source>
        <dbReference type="ARBA" id="ARBA00022692"/>
    </source>
</evidence>
<comment type="subcellular location">
    <subcellularLocation>
        <location evidence="1">Cell membrane</location>
        <topology evidence="1">Multi-pass membrane protein</topology>
    </subcellularLocation>
</comment>
<dbReference type="Proteomes" id="UP000313390">
    <property type="component" value="Unassembled WGS sequence"/>
</dbReference>
<protein>
    <submittedName>
        <fullName evidence="9">Ti-type conjugative transfer system protein TraG</fullName>
    </submittedName>
    <submittedName>
        <fullName evidence="8">Type IV secretion system protein VirD4</fullName>
    </submittedName>
</protein>
<dbReference type="PANTHER" id="PTHR37937">
    <property type="entry name" value="CONJUGATIVE TRANSFER: DNA TRANSPORT"/>
    <property type="match status" value="1"/>
</dbReference>
<reference evidence="9" key="2">
    <citation type="submission" date="2019-06" db="EMBL/GenBank/DDBJ databases">
        <authorList>
            <person name="Hu M."/>
        </authorList>
    </citation>
    <scope>NUCLEOTIDE SEQUENCE</scope>
    <source>
        <strain evidence="9">08RB2639</strain>
    </source>
</reference>
<feature type="transmembrane region" description="Helical" evidence="7">
    <location>
        <begin position="52"/>
        <end position="70"/>
    </location>
</feature>
<dbReference type="EMBL" id="VEWK01000009">
    <property type="protein sequence ID" value="TNV10504.1"/>
    <property type="molecule type" value="Genomic_DNA"/>
</dbReference>
<dbReference type="NCBIfam" id="TIGR02767">
    <property type="entry name" value="TraG-Ti"/>
    <property type="match status" value="1"/>
</dbReference>
<evidence type="ECO:0000313" key="9">
    <source>
        <dbReference type="EMBL" id="TNV10504.1"/>
    </source>
</evidence>
<dbReference type="InterPro" id="IPR003688">
    <property type="entry name" value="TraG/VirD4"/>
</dbReference>
<dbReference type="RefSeq" id="WP_140021681.1">
    <property type="nucleotide sequence ID" value="NZ_JACIEX010000009.1"/>
</dbReference>
<dbReference type="Gene3D" id="3.40.50.300">
    <property type="entry name" value="P-loop containing nucleotide triphosphate hydrolases"/>
    <property type="match status" value="1"/>
</dbReference>
<dbReference type="GO" id="GO:0005886">
    <property type="term" value="C:plasma membrane"/>
    <property type="evidence" value="ECO:0007669"/>
    <property type="project" value="UniProtKB-SubCell"/>
</dbReference>
<reference evidence="8 11" key="3">
    <citation type="submission" date="2020-08" db="EMBL/GenBank/DDBJ databases">
        <title>Genomic Encyclopedia of Type Strains, Phase IV (KMG-IV): sequencing the most valuable type-strain genomes for metagenomic binning, comparative biology and taxonomic classification.</title>
        <authorList>
            <person name="Goeker M."/>
        </authorList>
    </citation>
    <scope>NUCLEOTIDE SEQUENCE [LARGE SCALE GENOMIC DNA]</scope>
    <source>
        <strain evidence="8 11">DSM 23868</strain>
    </source>
</reference>
<keyword evidence="6 7" id="KW-0472">Membrane</keyword>
<dbReference type="PANTHER" id="PTHR37937:SF1">
    <property type="entry name" value="CONJUGATIVE TRANSFER: DNA TRANSPORT"/>
    <property type="match status" value="1"/>
</dbReference>
<dbReference type="Pfam" id="PF02534">
    <property type="entry name" value="T4SS-DNA_transf"/>
    <property type="match status" value="1"/>
</dbReference>
<keyword evidence="3" id="KW-1003">Cell membrane</keyword>
<evidence type="ECO:0000256" key="3">
    <source>
        <dbReference type="ARBA" id="ARBA00022475"/>
    </source>
</evidence>
<evidence type="ECO:0000256" key="7">
    <source>
        <dbReference type="SAM" id="Phobius"/>
    </source>
</evidence>
<comment type="caution">
    <text evidence="9">The sequence shown here is derived from an EMBL/GenBank/DDBJ whole genome shotgun (WGS) entry which is preliminary data.</text>
</comment>
<accession>A0A5C5CHA1</accession>
<evidence type="ECO:0000313" key="11">
    <source>
        <dbReference type="Proteomes" id="UP000553980"/>
    </source>
</evidence>
<dbReference type="OrthoDB" id="9759295at2"/>
<comment type="similarity">
    <text evidence="2">Belongs to the VirD4/TraG family.</text>
</comment>
<evidence type="ECO:0000256" key="1">
    <source>
        <dbReference type="ARBA" id="ARBA00004651"/>
    </source>
</evidence>
<feature type="transmembrane region" description="Helical" evidence="7">
    <location>
        <begin position="12"/>
        <end position="32"/>
    </location>
</feature>
<name>A0A5C5CHA1_9HYPH</name>
<keyword evidence="11" id="KW-1185">Reference proteome</keyword>
<feature type="transmembrane region" description="Helical" evidence="7">
    <location>
        <begin position="115"/>
        <end position="140"/>
    </location>
</feature>
<dbReference type="NCBIfam" id="NF010394">
    <property type="entry name" value="PRK13822.1"/>
    <property type="match status" value="1"/>
</dbReference>
<feature type="transmembrane region" description="Helical" evidence="7">
    <location>
        <begin position="77"/>
        <end position="95"/>
    </location>
</feature>
<dbReference type="AlphaFoldDB" id="A0A5C5CHA1"/>
<dbReference type="EMBL" id="JACIEX010000009">
    <property type="protein sequence ID" value="MBB4095277.1"/>
    <property type="molecule type" value="Genomic_DNA"/>
</dbReference>
<organism evidence="9 10">
    <name type="scientific">Brucella pecoris</name>
    <dbReference type="NCBI Taxonomy" id="867683"/>
    <lineage>
        <taxon>Bacteria</taxon>
        <taxon>Pseudomonadati</taxon>
        <taxon>Pseudomonadota</taxon>
        <taxon>Alphaproteobacteria</taxon>
        <taxon>Hyphomicrobiales</taxon>
        <taxon>Brucellaceae</taxon>
        <taxon>Brucella/Ochrobactrum group</taxon>
        <taxon>Brucella</taxon>
    </lineage>
</organism>
<proteinExistence type="inferred from homology"/>
<dbReference type="CDD" id="cd01127">
    <property type="entry name" value="TrwB_TraG_TraD_VirD4"/>
    <property type="match status" value="1"/>
</dbReference>
<evidence type="ECO:0000313" key="10">
    <source>
        <dbReference type="Proteomes" id="UP000313390"/>
    </source>
</evidence>
<reference evidence="9 10" key="1">
    <citation type="journal article" date="2011" name="Int. J. Syst. Evol. Microbiol.">
        <title>Ochrobactrum pecoris sp. nov., isolated from farm animals.</title>
        <authorList>
            <person name="Kampfer P."/>
            <person name="Huber B."/>
            <person name="Busse H.J."/>
            <person name="Scholz H.C."/>
            <person name="Tomaso H."/>
            <person name="Hotzel H."/>
            <person name="Melzer F."/>
        </authorList>
    </citation>
    <scope>NUCLEOTIDE SEQUENCE [LARGE SCALE GENOMIC DNA]</scope>
    <source>
        <strain evidence="9 10">08RB2639</strain>
    </source>
</reference>
<dbReference type="InterPro" id="IPR014135">
    <property type="entry name" value="Ti-typ_conjug_TS_TraG-like"/>
</dbReference>
<gene>
    <name evidence="9" type="primary">traG</name>
    <name evidence="9" type="ORF">FIB18_16160</name>
    <name evidence="8" type="ORF">GGQ79_003820</name>
</gene>
<dbReference type="Proteomes" id="UP000553980">
    <property type="component" value="Unassembled WGS sequence"/>
</dbReference>
<keyword evidence="4 7" id="KW-0812">Transmembrane</keyword>
<dbReference type="InterPro" id="IPR051539">
    <property type="entry name" value="T4SS-coupling_protein"/>
</dbReference>
<dbReference type="SUPFAM" id="SSF52540">
    <property type="entry name" value="P-loop containing nucleoside triphosphate hydrolases"/>
    <property type="match status" value="1"/>
</dbReference>
<evidence type="ECO:0000256" key="6">
    <source>
        <dbReference type="ARBA" id="ARBA00023136"/>
    </source>
</evidence>
<dbReference type="InterPro" id="IPR027417">
    <property type="entry name" value="P-loop_NTPase"/>
</dbReference>
<evidence type="ECO:0000313" key="8">
    <source>
        <dbReference type="EMBL" id="MBB4095277.1"/>
    </source>
</evidence>
<evidence type="ECO:0000256" key="2">
    <source>
        <dbReference type="ARBA" id="ARBA00008806"/>
    </source>
</evidence>
<evidence type="ECO:0000256" key="5">
    <source>
        <dbReference type="ARBA" id="ARBA00022989"/>
    </source>
</evidence>
<sequence>MMARTIPHPGRLFVFVPIVISSFAFYVTNWHWPELADDLSGQTQYWFLRASPVPALLLGPLGGLMTVYILPLHRRRPVALVSLLCFLLVAGFYTLREITRLSPFVESGALRWDQALSFLDMVAVASAAIGFIVVAVSARISSVVPETVKRARFGTLGDADWLPMSAAARLFPGNGEIVVGERYRVDKELIHKLPFDPNDPSTWGRGGKAPLLTYNQDFDSTHMLFFAGSGGYKTTSNVVPTALVYTGPIICLDPSSEVASMVIDHRRKELGREVMVLDPTTPSTGFNVLDGIETSTKKEEDIVGIAHMLLSENVRFESSTGSFFQNQAHNLLTGLLAHVMLSPEFSGRRNLRSLRQIVSEPETSVLAMLRDVQEHSASTFIRETLGVFVNMTEQTFSGVYSTASKDTQWLSLGNYAALVCGDSFKPAEMAAGEKDVFLNIPASILRSYPGIGRVIIGSLINAMIEADGAFKRRVLFMLDEVDLLGYMRVLEEARDRGRKYGISMMLMYQSVGQLERHFGKDGAVSWIDGCAFASYAAVKALETARNVSAQCGEMTVEVKSSSRNIGWDVKGNASRKSESINFQRRPLIMPHEITQSMRKDEQIIIVQGHGPIRCGRAIYFRRKEMEGAAAVNRFVKSGERKVP</sequence>
<keyword evidence="5 7" id="KW-1133">Transmembrane helix</keyword>